<feature type="transmembrane region" description="Helical" evidence="7">
    <location>
        <begin position="68"/>
        <end position="85"/>
    </location>
</feature>
<dbReference type="GO" id="GO:0005789">
    <property type="term" value="C:endoplasmic reticulum membrane"/>
    <property type="evidence" value="ECO:0007669"/>
    <property type="project" value="UniProtKB-SubCell"/>
</dbReference>
<dbReference type="GO" id="GO:0007029">
    <property type="term" value="P:endoplasmic reticulum organization"/>
    <property type="evidence" value="ECO:0007669"/>
    <property type="project" value="InterPro"/>
</dbReference>
<evidence type="ECO:0000256" key="2">
    <source>
        <dbReference type="ARBA" id="ARBA00008462"/>
    </source>
</evidence>
<keyword evidence="6 7" id="KW-0472">Membrane</keyword>
<keyword evidence="5 7" id="KW-1133">Transmembrane helix</keyword>
<dbReference type="GO" id="GO:0016192">
    <property type="term" value="P:vesicle-mediated transport"/>
    <property type="evidence" value="ECO:0007669"/>
    <property type="project" value="TreeGrafter"/>
</dbReference>
<sequence length="287" mass="31735">MRRSVNGRPSGTDGSDFSYRMVVDSRYKKVAQGRSHLSAVIFTQAIIQFVAALVLFQTKPKGVTLDKLSISPAVIIFVSLVVGEIGRKRSRVNLLKLYLFGSSVATLISVGCLLKSRESLEIGKDQNSGDNHRPPPRAAAPLLARAYVRATSALDARRAALISRPEGDVVRNALRNQQAGDGQILRVKLVRWSEAGRCDLVRRCARWPIVLRKWMRDVAGRCKRSGETERALADELARLCATGRATFARLRRALSRPRAPLRRACFSMVIAGRPPLRRCSGEFPAMS</sequence>
<reference evidence="8 9" key="1">
    <citation type="journal article" date="2015" name="Proc. Natl. Acad. Sci. U.S.A.">
        <title>The resurrection genome of Boea hygrometrica: A blueprint for survival of dehydration.</title>
        <authorList>
            <person name="Xiao L."/>
            <person name="Yang G."/>
            <person name="Zhang L."/>
            <person name="Yang X."/>
            <person name="Zhao S."/>
            <person name="Ji Z."/>
            <person name="Zhou Q."/>
            <person name="Hu M."/>
            <person name="Wang Y."/>
            <person name="Chen M."/>
            <person name="Xu Y."/>
            <person name="Jin H."/>
            <person name="Xiao X."/>
            <person name="Hu G."/>
            <person name="Bao F."/>
            <person name="Hu Y."/>
            <person name="Wan P."/>
            <person name="Li L."/>
            <person name="Deng X."/>
            <person name="Kuang T."/>
            <person name="Xiang C."/>
            <person name="Zhu J.K."/>
            <person name="Oliver M.J."/>
            <person name="He Y."/>
        </authorList>
    </citation>
    <scope>NUCLEOTIDE SEQUENCE [LARGE SCALE GENOMIC DNA]</scope>
    <source>
        <strain evidence="9">cv. XS01</strain>
    </source>
</reference>
<evidence type="ECO:0000313" key="9">
    <source>
        <dbReference type="Proteomes" id="UP000250235"/>
    </source>
</evidence>
<proteinExistence type="inferred from homology"/>
<dbReference type="PANTHER" id="PTHR20955:SF1">
    <property type="entry name" value="PROTEIN JAGUNAL HOMOLOG 1"/>
    <property type="match status" value="1"/>
</dbReference>
<evidence type="ECO:0000256" key="3">
    <source>
        <dbReference type="ARBA" id="ARBA00022692"/>
    </source>
</evidence>
<feature type="transmembrane region" description="Helical" evidence="7">
    <location>
        <begin position="36"/>
        <end position="56"/>
    </location>
</feature>
<dbReference type="OrthoDB" id="1915239at2759"/>
<evidence type="ECO:0000256" key="4">
    <source>
        <dbReference type="ARBA" id="ARBA00022824"/>
    </source>
</evidence>
<dbReference type="EMBL" id="KV012518">
    <property type="protein sequence ID" value="KZV24763.1"/>
    <property type="molecule type" value="Genomic_DNA"/>
</dbReference>
<evidence type="ECO:0000256" key="5">
    <source>
        <dbReference type="ARBA" id="ARBA00022989"/>
    </source>
</evidence>
<feature type="transmembrane region" description="Helical" evidence="7">
    <location>
        <begin position="97"/>
        <end position="116"/>
    </location>
</feature>
<dbReference type="InterPro" id="IPR009787">
    <property type="entry name" value="Jagunal"/>
</dbReference>
<keyword evidence="3 7" id="KW-0812">Transmembrane</keyword>
<evidence type="ECO:0000313" key="8">
    <source>
        <dbReference type="EMBL" id="KZV24763.1"/>
    </source>
</evidence>
<protein>
    <submittedName>
        <fullName evidence="8">Protein jagunal1</fullName>
    </submittedName>
</protein>
<dbReference type="AlphaFoldDB" id="A0A2Z7ATF3"/>
<comment type="similarity">
    <text evidence="2">Belongs to the jagunal family.</text>
</comment>
<accession>A0A2Z7ATF3</accession>
<keyword evidence="9" id="KW-1185">Reference proteome</keyword>
<keyword evidence="4" id="KW-0256">Endoplasmic reticulum</keyword>
<dbReference type="Pfam" id="PF07086">
    <property type="entry name" value="Jagunal"/>
    <property type="match status" value="1"/>
</dbReference>
<comment type="subcellular location">
    <subcellularLocation>
        <location evidence="1">Endoplasmic reticulum membrane</location>
        <topology evidence="1">Multi-pass membrane protein</topology>
    </subcellularLocation>
</comment>
<organism evidence="8 9">
    <name type="scientific">Dorcoceras hygrometricum</name>
    <dbReference type="NCBI Taxonomy" id="472368"/>
    <lineage>
        <taxon>Eukaryota</taxon>
        <taxon>Viridiplantae</taxon>
        <taxon>Streptophyta</taxon>
        <taxon>Embryophyta</taxon>
        <taxon>Tracheophyta</taxon>
        <taxon>Spermatophyta</taxon>
        <taxon>Magnoliopsida</taxon>
        <taxon>eudicotyledons</taxon>
        <taxon>Gunneridae</taxon>
        <taxon>Pentapetalae</taxon>
        <taxon>asterids</taxon>
        <taxon>lamiids</taxon>
        <taxon>Lamiales</taxon>
        <taxon>Gesneriaceae</taxon>
        <taxon>Didymocarpoideae</taxon>
        <taxon>Trichosporeae</taxon>
        <taxon>Loxocarpinae</taxon>
        <taxon>Dorcoceras</taxon>
    </lineage>
</organism>
<evidence type="ECO:0000256" key="7">
    <source>
        <dbReference type="SAM" id="Phobius"/>
    </source>
</evidence>
<name>A0A2Z7ATF3_9LAMI</name>
<dbReference type="Proteomes" id="UP000250235">
    <property type="component" value="Unassembled WGS sequence"/>
</dbReference>
<gene>
    <name evidence="8" type="ORF">F511_14525</name>
</gene>
<evidence type="ECO:0000256" key="1">
    <source>
        <dbReference type="ARBA" id="ARBA00004477"/>
    </source>
</evidence>
<dbReference type="PANTHER" id="PTHR20955">
    <property type="entry name" value="PROTEIN JAGUNAL HOMOLOG 1"/>
    <property type="match status" value="1"/>
</dbReference>
<evidence type="ECO:0000256" key="6">
    <source>
        <dbReference type="ARBA" id="ARBA00023136"/>
    </source>
</evidence>